<proteinExistence type="predicted"/>
<dbReference type="Proteomes" id="UP000215914">
    <property type="component" value="Chromosome 10"/>
</dbReference>
<dbReference type="AlphaFoldDB" id="A0A251TJ35"/>
<evidence type="ECO:0000313" key="2">
    <source>
        <dbReference type="Proteomes" id="UP000215914"/>
    </source>
</evidence>
<gene>
    <name evidence="1" type="ORF">HannXRQ_Chr10g0295461</name>
</gene>
<organism evidence="1 2">
    <name type="scientific">Helianthus annuus</name>
    <name type="common">Common sunflower</name>
    <dbReference type="NCBI Taxonomy" id="4232"/>
    <lineage>
        <taxon>Eukaryota</taxon>
        <taxon>Viridiplantae</taxon>
        <taxon>Streptophyta</taxon>
        <taxon>Embryophyta</taxon>
        <taxon>Tracheophyta</taxon>
        <taxon>Spermatophyta</taxon>
        <taxon>Magnoliopsida</taxon>
        <taxon>eudicotyledons</taxon>
        <taxon>Gunneridae</taxon>
        <taxon>Pentapetalae</taxon>
        <taxon>asterids</taxon>
        <taxon>campanulids</taxon>
        <taxon>Asterales</taxon>
        <taxon>Asteraceae</taxon>
        <taxon>Asteroideae</taxon>
        <taxon>Heliantheae alliance</taxon>
        <taxon>Heliantheae</taxon>
        <taxon>Helianthus</taxon>
    </lineage>
</organism>
<reference evidence="2" key="1">
    <citation type="journal article" date="2017" name="Nature">
        <title>The sunflower genome provides insights into oil metabolism, flowering and Asterid evolution.</title>
        <authorList>
            <person name="Badouin H."/>
            <person name="Gouzy J."/>
            <person name="Grassa C.J."/>
            <person name="Murat F."/>
            <person name="Staton S.E."/>
            <person name="Cottret L."/>
            <person name="Lelandais-Briere C."/>
            <person name="Owens G.L."/>
            <person name="Carrere S."/>
            <person name="Mayjonade B."/>
            <person name="Legrand L."/>
            <person name="Gill N."/>
            <person name="Kane N.C."/>
            <person name="Bowers J.E."/>
            <person name="Hubner S."/>
            <person name="Bellec A."/>
            <person name="Berard A."/>
            <person name="Berges H."/>
            <person name="Blanchet N."/>
            <person name="Boniface M.C."/>
            <person name="Brunel D."/>
            <person name="Catrice O."/>
            <person name="Chaidir N."/>
            <person name="Claudel C."/>
            <person name="Donnadieu C."/>
            <person name="Faraut T."/>
            <person name="Fievet G."/>
            <person name="Helmstetter N."/>
            <person name="King M."/>
            <person name="Knapp S.J."/>
            <person name="Lai Z."/>
            <person name="Le Paslier M.C."/>
            <person name="Lippi Y."/>
            <person name="Lorenzon L."/>
            <person name="Mandel J.R."/>
            <person name="Marage G."/>
            <person name="Marchand G."/>
            <person name="Marquand E."/>
            <person name="Bret-Mestries E."/>
            <person name="Morien E."/>
            <person name="Nambeesan S."/>
            <person name="Nguyen T."/>
            <person name="Pegot-Espagnet P."/>
            <person name="Pouilly N."/>
            <person name="Raftis F."/>
            <person name="Sallet E."/>
            <person name="Schiex T."/>
            <person name="Thomas J."/>
            <person name="Vandecasteele C."/>
            <person name="Vares D."/>
            <person name="Vear F."/>
            <person name="Vautrin S."/>
            <person name="Crespi M."/>
            <person name="Mangin B."/>
            <person name="Burke J.M."/>
            <person name="Salse J."/>
            <person name="Munos S."/>
            <person name="Vincourt P."/>
            <person name="Rieseberg L.H."/>
            <person name="Langlade N.B."/>
        </authorList>
    </citation>
    <scope>NUCLEOTIDE SEQUENCE [LARGE SCALE GENOMIC DNA]</scope>
    <source>
        <strain evidence="2">cv. SF193</strain>
    </source>
</reference>
<keyword evidence="2" id="KW-1185">Reference proteome</keyword>
<accession>A0A251TJ35</accession>
<evidence type="ECO:0000313" key="1">
    <source>
        <dbReference type="EMBL" id="OTG11138.1"/>
    </source>
</evidence>
<sequence length="58" mass="6782">MTSLRRRSVQRGKLLVFELSGGCYNLVSKSKHVTRPTSFYLQDFNYVQYPSTNQLHQT</sequence>
<dbReference type="InParanoid" id="A0A251TJ35"/>
<dbReference type="EMBL" id="CM007899">
    <property type="protein sequence ID" value="OTG11138.1"/>
    <property type="molecule type" value="Genomic_DNA"/>
</dbReference>
<name>A0A251TJ35_HELAN</name>
<protein>
    <submittedName>
        <fullName evidence="1">Uncharacterized protein</fullName>
    </submittedName>
</protein>